<dbReference type="CDD" id="cd01887">
    <property type="entry name" value="IF2_eIF5B"/>
    <property type="match status" value="1"/>
</dbReference>
<dbReference type="PROSITE" id="PS51722">
    <property type="entry name" value="G_TR_2"/>
    <property type="match status" value="1"/>
</dbReference>
<dbReference type="InterPro" id="IPR005225">
    <property type="entry name" value="Small_GTP-bd"/>
</dbReference>
<accession>A0A1F4VJU1</accession>
<protein>
    <recommendedName>
        <fullName evidence="6">Tr-type G domain-containing protein</fullName>
    </recommendedName>
</protein>
<organism evidence="7 8">
    <name type="scientific">candidate division WWE3 bacterium RIFCSPLOWO2_12_FULL_36_10</name>
    <dbReference type="NCBI Taxonomy" id="1802630"/>
    <lineage>
        <taxon>Bacteria</taxon>
        <taxon>Katanobacteria</taxon>
    </lineage>
</organism>
<dbReference type="PANTHER" id="PTHR43381">
    <property type="entry name" value="TRANSLATION INITIATION FACTOR IF-2-RELATED"/>
    <property type="match status" value="1"/>
</dbReference>
<evidence type="ECO:0000259" key="6">
    <source>
        <dbReference type="PROSITE" id="PS51722"/>
    </source>
</evidence>
<dbReference type="GO" id="GO:0005737">
    <property type="term" value="C:cytoplasm"/>
    <property type="evidence" value="ECO:0007669"/>
    <property type="project" value="TreeGrafter"/>
</dbReference>
<dbReference type="SUPFAM" id="SSF52540">
    <property type="entry name" value="P-loop containing nucleoside triphosphate hydrolases"/>
    <property type="match status" value="1"/>
</dbReference>
<evidence type="ECO:0000256" key="5">
    <source>
        <dbReference type="ARBA" id="ARBA00023134"/>
    </source>
</evidence>
<dbReference type="Gene3D" id="3.40.50.300">
    <property type="entry name" value="P-loop containing nucleotide triphosphate hydrolases"/>
    <property type="match status" value="1"/>
</dbReference>
<evidence type="ECO:0000256" key="1">
    <source>
        <dbReference type="ARBA" id="ARBA00007733"/>
    </source>
</evidence>
<sequence length="179" mass="19392">MAEKNITKPNEKNRPPIVTIMGHVDHGKTSILDAIRKTNVVSREYGGITQHIGAYQITYKDHKITFIDTPGHSAFERMRARGGKASDVVVLVVAADEGVMPQTKEAILHIRAAGVPVIVAFNKTDLAGSDVQKAKQQLAQENILVEDWGGDVVCVEVSAKTGNNLDKLLDSILAVSELL</sequence>
<dbReference type="GO" id="GO:0005525">
    <property type="term" value="F:GTP binding"/>
    <property type="evidence" value="ECO:0007669"/>
    <property type="project" value="UniProtKB-KW"/>
</dbReference>
<dbReference type="FunFam" id="3.40.50.300:FF:000019">
    <property type="entry name" value="Translation initiation factor IF-2"/>
    <property type="match status" value="1"/>
</dbReference>
<dbReference type="PANTHER" id="PTHR43381:SF5">
    <property type="entry name" value="TR-TYPE G DOMAIN-CONTAINING PROTEIN"/>
    <property type="match status" value="1"/>
</dbReference>
<comment type="similarity">
    <text evidence="1">Belongs to the TRAFAC class translation factor GTPase superfamily. Classic translation factor GTPase family. IF-2 subfamily.</text>
</comment>
<name>A0A1F4VJU1_UNCKA</name>
<dbReference type="Proteomes" id="UP000177763">
    <property type="component" value="Unassembled WGS sequence"/>
</dbReference>
<dbReference type="InterPro" id="IPR015760">
    <property type="entry name" value="TIF_IF2"/>
</dbReference>
<evidence type="ECO:0000313" key="7">
    <source>
        <dbReference type="EMBL" id="OGC57492.1"/>
    </source>
</evidence>
<keyword evidence="5" id="KW-0342">GTP-binding</keyword>
<evidence type="ECO:0000256" key="2">
    <source>
        <dbReference type="ARBA" id="ARBA00022540"/>
    </source>
</evidence>
<feature type="domain" description="Tr-type G" evidence="6">
    <location>
        <begin position="13"/>
        <end position="179"/>
    </location>
</feature>
<dbReference type="EMBL" id="MEVN01000012">
    <property type="protein sequence ID" value="OGC57492.1"/>
    <property type="molecule type" value="Genomic_DNA"/>
</dbReference>
<evidence type="ECO:0000256" key="3">
    <source>
        <dbReference type="ARBA" id="ARBA00022741"/>
    </source>
</evidence>
<dbReference type="PRINTS" id="PR00449">
    <property type="entry name" value="RASTRNSFRMNG"/>
</dbReference>
<dbReference type="NCBIfam" id="TIGR00231">
    <property type="entry name" value="small_GTP"/>
    <property type="match status" value="1"/>
</dbReference>
<proteinExistence type="inferred from homology"/>
<keyword evidence="3" id="KW-0547">Nucleotide-binding</keyword>
<keyword evidence="4" id="KW-0648">Protein biosynthesis</keyword>
<dbReference type="STRING" id="1802630.A3H26_01345"/>
<gene>
    <name evidence="7" type="ORF">A3H26_01345</name>
</gene>
<dbReference type="InterPro" id="IPR000795">
    <property type="entry name" value="T_Tr_GTP-bd_dom"/>
</dbReference>
<keyword evidence="2" id="KW-0396">Initiation factor</keyword>
<evidence type="ECO:0000313" key="8">
    <source>
        <dbReference type="Proteomes" id="UP000177763"/>
    </source>
</evidence>
<dbReference type="AlphaFoldDB" id="A0A1F4VJU1"/>
<comment type="caution">
    <text evidence="7">The sequence shown here is derived from an EMBL/GenBank/DDBJ whole genome shotgun (WGS) entry which is preliminary data.</text>
</comment>
<dbReference type="Pfam" id="PF00009">
    <property type="entry name" value="GTP_EFTU"/>
    <property type="match status" value="1"/>
</dbReference>
<reference evidence="7 8" key="1">
    <citation type="journal article" date="2016" name="Nat. Commun.">
        <title>Thousands of microbial genomes shed light on interconnected biogeochemical processes in an aquifer system.</title>
        <authorList>
            <person name="Anantharaman K."/>
            <person name="Brown C.T."/>
            <person name="Hug L.A."/>
            <person name="Sharon I."/>
            <person name="Castelle C.J."/>
            <person name="Probst A.J."/>
            <person name="Thomas B.C."/>
            <person name="Singh A."/>
            <person name="Wilkins M.J."/>
            <person name="Karaoz U."/>
            <person name="Brodie E.L."/>
            <person name="Williams K.H."/>
            <person name="Hubbard S.S."/>
            <person name="Banfield J.F."/>
        </authorList>
    </citation>
    <scope>NUCLEOTIDE SEQUENCE [LARGE SCALE GENOMIC DNA]</scope>
</reference>
<dbReference type="GO" id="GO:0003743">
    <property type="term" value="F:translation initiation factor activity"/>
    <property type="evidence" value="ECO:0007669"/>
    <property type="project" value="UniProtKB-KW"/>
</dbReference>
<dbReference type="GO" id="GO:0003924">
    <property type="term" value="F:GTPase activity"/>
    <property type="evidence" value="ECO:0007669"/>
    <property type="project" value="InterPro"/>
</dbReference>
<evidence type="ECO:0000256" key="4">
    <source>
        <dbReference type="ARBA" id="ARBA00022917"/>
    </source>
</evidence>
<dbReference type="InterPro" id="IPR027417">
    <property type="entry name" value="P-loop_NTPase"/>
</dbReference>